<gene>
    <name evidence="2" type="ORF">E8M12_03035</name>
</gene>
<organism evidence="2 3">
    <name type="scientific">Thalassotalea mangrovi</name>
    <dbReference type="NCBI Taxonomy" id="2572245"/>
    <lineage>
        <taxon>Bacteria</taxon>
        <taxon>Pseudomonadati</taxon>
        <taxon>Pseudomonadota</taxon>
        <taxon>Gammaproteobacteria</taxon>
        <taxon>Alteromonadales</taxon>
        <taxon>Colwelliaceae</taxon>
        <taxon>Thalassotalea</taxon>
    </lineage>
</organism>
<dbReference type="AlphaFoldDB" id="A0A4U1B8D0"/>
<feature type="signal peptide" evidence="1">
    <location>
        <begin position="1"/>
        <end position="29"/>
    </location>
</feature>
<evidence type="ECO:0000313" key="3">
    <source>
        <dbReference type="Proteomes" id="UP000307999"/>
    </source>
</evidence>
<protein>
    <submittedName>
        <fullName evidence="2">DUF481 domain-containing protein</fullName>
    </submittedName>
</protein>
<comment type="caution">
    <text evidence="2">The sequence shown here is derived from an EMBL/GenBank/DDBJ whole genome shotgun (WGS) entry which is preliminary data.</text>
</comment>
<sequence length="376" mass="43192">MSDKVFRPPVIFLTLALLVSFAMVNNALAQWQEPEEWPINRPTMPIRFDWVLLENGELIGGDLISMYRNTLKIDSDEFGVLEIDFDDIRQIRTNDIVSIRLDNNQIYEGQLLLDRTKITFFNKPQLIFPREQLLSITPSKQSEDSIWSGNVSAGLNFKEGNSQRLDYTIQGSLLRLTPLDRLQVSYLGVFARSEDIETDQQVLTEENHRVNFSYDWFYTRKIFFRMPDLELFSDHFKNIDYQATAAVAAGLILIDEDDFFWRIYSGPNLQYTRFVEVEPGTSNRNTSWGILAGTDISYDYTKDLTLLFSYVGKTASEESGSLIHRIEAGIDVELIDDLQLEVKSILDYVAEPSPNELGEVPKSTDILLILGLKYSF</sequence>
<keyword evidence="1" id="KW-0732">Signal</keyword>
<accession>A0A4U1B8D0</accession>
<proteinExistence type="predicted"/>
<keyword evidence="3" id="KW-1185">Reference proteome</keyword>
<feature type="chain" id="PRO_5020442177" evidence="1">
    <location>
        <begin position="30"/>
        <end position="376"/>
    </location>
</feature>
<name>A0A4U1B8D0_9GAMM</name>
<dbReference type="Pfam" id="PF04338">
    <property type="entry name" value="DUF481"/>
    <property type="match status" value="1"/>
</dbReference>
<dbReference type="Proteomes" id="UP000307999">
    <property type="component" value="Unassembled WGS sequence"/>
</dbReference>
<dbReference type="OrthoDB" id="5848222at2"/>
<dbReference type="EMBL" id="SWDB01000005">
    <property type="protein sequence ID" value="TKB46932.1"/>
    <property type="molecule type" value="Genomic_DNA"/>
</dbReference>
<reference evidence="2 3" key="1">
    <citation type="submission" date="2019-04" db="EMBL/GenBank/DDBJ databases">
        <title>Thalassotalea guangxiensis sp. nov., isolated from sediment of the coastal wetland.</title>
        <authorList>
            <person name="Zheng S."/>
            <person name="Zhang D."/>
        </authorList>
    </citation>
    <scope>NUCLEOTIDE SEQUENCE [LARGE SCALE GENOMIC DNA]</scope>
    <source>
        <strain evidence="2 3">ZS-4</strain>
    </source>
</reference>
<dbReference type="InterPro" id="IPR007433">
    <property type="entry name" value="DUF481"/>
</dbReference>
<evidence type="ECO:0000256" key="1">
    <source>
        <dbReference type="SAM" id="SignalP"/>
    </source>
</evidence>
<dbReference type="RefSeq" id="WP_136734611.1">
    <property type="nucleotide sequence ID" value="NZ_SWDB01000005.1"/>
</dbReference>
<evidence type="ECO:0000313" key="2">
    <source>
        <dbReference type="EMBL" id="TKB46932.1"/>
    </source>
</evidence>